<dbReference type="AlphaFoldDB" id="A0A6H3FBR5"/>
<evidence type="ECO:0000313" key="4">
    <source>
        <dbReference type="EMBL" id="TBH81816.1"/>
    </source>
</evidence>
<dbReference type="InterPro" id="IPR050559">
    <property type="entry name" value="P-Pant_transferase_sf"/>
</dbReference>
<dbReference type="GO" id="GO:0008897">
    <property type="term" value="F:holo-[acyl-carrier-protein] synthase activity"/>
    <property type="evidence" value="ECO:0007669"/>
    <property type="project" value="InterPro"/>
</dbReference>
<dbReference type="SUPFAM" id="SSF56214">
    <property type="entry name" value="4'-phosphopantetheinyl transferase"/>
    <property type="match status" value="2"/>
</dbReference>
<keyword evidence="2 4" id="KW-0808">Transferase</keyword>
<evidence type="ECO:0000313" key="5">
    <source>
        <dbReference type="Proteomes" id="UP000292919"/>
    </source>
</evidence>
<comment type="similarity">
    <text evidence="1">Belongs to the P-Pant transferase superfamily. Gsp/Sfp/HetI/AcpT family.</text>
</comment>
<dbReference type="GO" id="GO:0005829">
    <property type="term" value="C:cytosol"/>
    <property type="evidence" value="ECO:0007669"/>
    <property type="project" value="TreeGrafter"/>
</dbReference>
<dbReference type="PANTHER" id="PTHR12215:SF10">
    <property type="entry name" value="L-AMINOADIPATE-SEMIALDEHYDE DEHYDROGENASE-PHOSPHOPANTETHEINYL TRANSFERASE"/>
    <property type="match status" value="1"/>
</dbReference>
<name>A0A6H3FBR5_9BACT</name>
<gene>
    <name evidence="4" type="ORF">EB812_00585</name>
</gene>
<dbReference type="InterPro" id="IPR037143">
    <property type="entry name" value="4-PPantetheinyl_Trfase_dom_sf"/>
</dbReference>
<feature type="domain" description="4'-phosphopantetheinyl transferase" evidence="3">
    <location>
        <begin position="96"/>
        <end position="172"/>
    </location>
</feature>
<sequence>MELFWVFWPDLAPFAAAAASRLTLARRQRMERYVAPAEQLRCLAAGLLLRRVLGVRHDQDLTLNPWGKPRLRRPGGLGFSLSHAGQYAVLAVGTPPLGVDVEPRLPPDQPLPLRGLHPAERRALEQQPQPEDFWLRLWTGKESLLKAVGLGLWRNPEEISLLPLQNGVYHWRNRPWLLTWRELPGHVLAVAARRPFASLTLTGLTPVDLLADTLPSPLRGFAAASV</sequence>
<dbReference type="RefSeq" id="WP_118228978.1">
    <property type="nucleotide sequence ID" value="NZ_JAQDZC010000064.1"/>
</dbReference>
<reference evidence="4 5" key="1">
    <citation type="submission" date="2018-12" db="EMBL/GenBank/DDBJ databases">
        <title>First genome draft of Desulfovibrio legallis sp. nov.</title>
        <authorList>
            <person name="Ben Dhia O."/>
            <person name="Najjari A."/>
            <person name="Ferjani R."/>
            <person name="Fhoula I."/>
            <person name="Fardeau M.-L."/>
            <person name="Boudabbous A."/>
            <person name="Ouzari H.I."/>
        </authorList>
    </citation>
    <scope>NUCLEOTIDE SEQUENCE [LARGE SCALE GENOMIC DNA]</scope>
    <source>
        <strain evidence="4 5">H1T</strain>
    </source>
</reference>
<dbReference type="Gene3D" id="3.90.470.20">
    <property type="entry name" value="4'-phosphopantetheinyl transferase domain"/>
    <property type="match status" value="2"/>
</dbReference>
<proteinExistence type="inferred from homology"/>
<evidence type="ECO:0000256" key="1">
    <source>
        <dbReference type="ARBA" id="ARBA00010990"/>
    </source>
</evidence>
<dbReference type="GO" id="GO:0019878">
    <property type="term" value="P:lysine biosynthetic process via aminoadipic acid"/>
    <property type="evidence" value="ECO:0007669"/>
    <property type="project" value="TreeGrafter"/>
</dbReference>
<dbReference type="PANTHER" id="PTHR12215">
    <property type="entry name" value="PHOSPHOPANTETHEINE TRANSFERASE"/>
    <property type="match status" value="1"/>
</dbReference>
<dbReference type="Pfam" id="PF01648">
    <property type="entry name" value="ACPS"/>
    <property type="match status" value="1"/>
</dbReference>
<evidence type="ECO:0000256" key="2">
    <source>
        <dbReference type="ARBA" id="ARBA00022679"/>
    </source>
</evidence>
<evidence type="ECO:0000259" key="3">
    <source>
        <dbReference type="Pfam" id="PF01648"/>
    </source>
</evidence>
<organism evidence="4 5">
    <name type="scientific">Desulfovibrio legallii</name>
    <dbReference type="NCBI Taxonomy" id="571438"/>
    <lineage>
        <taxon>Bacteria</taxon>
        <taxon>Pseudomonadati</taxon>
        <taxon>Thermodesulfobacteriota</taxon>
        <taxon>Desulfovibrionia</taxon>
        <taxon>Desulfovibrionales</taxon>
        <taxon>Desulfovibrionaceae</taxon>
        <taxon>Desulfovibrio</taxon>
    </lineage>
</organism>
<dbReference type="GO" id="GO:0000287">
    <property type="term" value="F:magnesium ion binding"/>
    <property type="evidence" value="ECO:0007669"/>
    <property type="project" value="InterPro"/>
</dbReference>
<dbReference type="Proteomes" id="UP000292919">
    <property type="component" value="Unassembled WGS sequence"/>
</dbReference>
<comment type="caution">
    <text evidence="4">The sequence shown here is derived from an EMBL/GenBank/DDBJ whole genome shotgun (WGS) entry which is preliminary data.</text>
</comment>
<keyword evidence="5" id="KW-1185">Reference proteome</keyword>
<protein>
    <submittedName>
        <fullName evidence="4">4'-phosphopantetheinyl transferase superfamily protein</fullName>
    </submittedName>
</protein>
<dbReference type="EMBL" id="SIXC01000001">
    <property type="protein sequence ID" value="TBH81816.1"/>
    <property type="molecule type" value="Genomic_DNA"/>
</dbReference>
<dbReference type="InterPro" id="IPR008278">
    <property type="entry name" value="4-PPantetheinyl_Trfase_dom"/>
</dbReference>
<accession>A0A6H3FBR5</accession>